<dbReference type="HAMAP" id="MF_03113">
    <property type="entry name" value="Get1"/>
    <property type="match status" value="1"/>
</dbReference>
<accession>A0A1X2H2A7</accession>
<proteinExistence type="inferred from homology"/>
<dbReference type="GO" id="GO:0043529">
    <property type="term" value="C:GET complex"/>
    <property type="evidence" value="ECO:0007669"/>
    <property type="project" value="InterPro"/>
</dbReference>
<keyword evidence="9" id="KW-1185">Reference proteome</keyword>
<dbReference type="InterPro" id="IPR027538">
    <property type="entry name" value="Get1_fungi"/>
</dbReference>
<feature type="coiled-coil region" evidence="7">
    <location>
        <begin position="38"/>
        <end position="65"/>
    </location>
</feature>
<evidence type="ECO:0000256" key="5">
    <source>
        <dbReference type="ARBA" id="ARBA00022989"/>
    </source>
</evidence>
<feature type="topological domain" description="Lumenal" evidence="7">
    <location>
        <begin position="1"/>
        <end position="3"/>
    </location>
</feature>
<keyword evidence="7" id="KW-0813">Transport</keyword>
<dbReference type="OrthoDB" id="69461at2759"/>
<keyword evidence="4 7" id="KW-0256">Endoplasmic reticulum</keyword>
<gene>
    <name evidence="7" type="primary">GET1</name>
    <name evidence="8" type="ORF">BCR43DRAFT_497535</name>
</gene>
<reference evidence="8 9" key="1">
    <citation type="submission" date="2016-07" db="EMBL/GenBank/DDBJ databases">
        <title>Pervasive Adenine N6-methylation of Active Genes in Fungi.</title>
        <authorList>
            <consortium name="DOE Joint Genome Institute"/>
            <person name="Mondo S.J."/>
            <person name="Dannebaum R.O."/>
            <person name="Kuo R.C."/>
            <person name="Labutti K."/>
            <person name="Haridas S."/>
            <person name="Kuo A."/>
            <person name="Salamov A."/>
            <person name="Ahrendt S.R."/>
            <person name="Lipzen A."/>
            <person name="Sullivan W."/>
            <person name="Andreopoulos W.B."/>
            <person name="Clum A."/>
            <person name="Lindquist E."/>
            <person name="Daum C."/>
            <person name="Ramamoorthy G.K."/>
            <person name="Gryganskyi A."/>
            <person name="Culley D."/>
            <person name="Magnuson J.K."/>
            <person name="James T.Y."/>
            <person name="O'Malley M.A."/>
            <person name="Stajich J.E."/>
            <person name="Spatafora J.W."/>
            <person name="Visel A."/>
            <person name="Grigoriev I.V."/>
        </authorList>
    </citation>
    <scope>NUCLEOTIDE SEQUENCE [LARGE SCALE GENOMIC DNA]</scope>
    <source>
        <strain evidence="8 9">NRRL 2496</strain>
    </source>
</reference>
<keyword evidence="6 7" id="KW-0472">Membrane</keyword>
<evidence type="ECO:0000256" key="6">
    <source>
        <dbReference type="ARBA" id="ARBA00023136"/>
    </source>
</evidence>
<dbReference type="PANTHER" id="PTHR42650">
    <property type="entry name" value="TAIL-ANCHORED PROTEIN INSERTION RECEPTOR WRB"/>
    <property type="match status" value="1"/>
</dbReference>
<keyword evidence="5 7" id="KW-1133">Transmembrane helix</keyword>
<dbReference type="AlphaFoldDB" id="A0A1X2H2A7"/>
<evidence type="ECO:0000313" key="9">
    <source>
        <dbReference type="Proteomes" id="UP000242180"/>
    </source>
</evidence>
<evidence type="ECO:0000256" key="4">
    <source>
        <dbReference type="ARBA" id="ARBA00022824"/>
    </source>
</evidence>
<dbReference type="Gene3D" id="1.10.287.660">
    <property type="entry name" value="Helix hairpin bin"/>
    <property type="match status" value="1"/>
</dbReference>
<evidence type="ECO:0000256" key="3">
    <source>
        <dbReference type="ARBA" id="ARBA00022692"/>
    </source>
</evidence>
<evidence type="ECO:0000256" key="1">
    <source>
        <dbReference type="ARBA" id="ARBA00004477"/>
    </source>
</evidence>
<dbReference type="InterPro" id="IPR029012">
    <property type="entry name" value="Helix_hairpin_bin_sf"/>
</dbReference>
<keyword evidence="3 7" id="KW-0812">Transmembrane</keyword>
<dbReference type="FunCoup" id="A0A1X2H2A7">
    <property type="interactions" value="256"/>
</dbReference>
<dbReference type="GO" id="GO:0043495">
    <property type="term" value="F:protein-membrane adaptor activity"/>
    <property type="evidence" value="ECO:0007669"/>
    <property type="project" value="TreeGrafter"/>
</dbReference>
<dbReference type="PANTHER" id="PTHR42650:SF1">
    <property type="entry name" value="GUIDED ENTRY OF TAIL-ANCHORED PROTEINS FACTOR 1"/>
    <property type="match status" value="1"/>
</dbReference>
<evidence type="ECO:0000313" key="8">
    <source>
        <dbReference type="EMBL" id="ORY91947.1"/>
    </source>
</evidence>
<comment type="subcellular location">
    <subcellularLocation>
        <location evidence="1">Endoplasmic reticulum membrane</location>
        <topology evidence="1">Multi-pass membrane protein</topology>
    </subcellularLocation>
</comment>
<keyword evidence="7" id="KW-0175">Coiled coil</keyword>
<dbReference type="STRING" id="13706.A0A1X2H2A7"/>
<evidence type="ECO:0000256" key="7">
    <source>
        <dbReference type="HAMAP-Rule" id="MF_03113"/>
    </source>
</evidence>
<protein>
    <submittedName>
        <fullName evidence="8">WRB/Get1 family</fullName>
    </submittedName>
</protein>
<dbReference type="Pfam" id="PF04420">
    <property type="entry name" value="CHD5"/>
    <property type="match status" value="1"/>
</dbReference>
<sequence length="188" mass="21566">MYLVTTLLLLVLLTETILLVGYSYITRKAYNYYVLFVNDDKLARQKKLKRDLLTLKNELSQTSSQDEFAKWAKMRRKLDKGMAELEKLNSDIAFARTAFELRAKSVLWFLVNGSRIATTMWCARSAAFYLPQGWFGPAAWFLSTPMAPRGSVSAILWMSACRQVVKQCVVISKDFILPKKKTSEPMTQ</sequence>
<dbReference type="Proteomes" id="UP000242180">
    <property type="component" value="Unassembled WGS sequence"/>
</dbReference>
<dbReference type="InParanoid" id="A0A1X2H2A7"/>
<evidence type="ECO:0000256" key="2">
    <source>
        <dbReference type="ARBA" id="ARBA00010799"/>
    </source>
</evidence>
<comment type="caution">
    <text evidence="8">The sequence shown here is derived from an EMBL/GenBank/DDBJ whole genome shotgun (WGS) entry which is preliminary data.</text>
</comment>
<feature type="topological domain" description="Cytoplasmic" evidence="7">
    <location>
        <begin position="169"/>
        <end position="188"/>
    </location>
</feature>
<dbReference type="GO" id="GO:0005789">
    <property type="term" value="C:endoplasmic reticulum membrane"/>
    <property type="evidence" value="ECO:0007669"/>
    <property type="project" value="UniProtKB-SubCell"/>
</dbReference>
<name>A0A1X2H2A7_SYNRA</name>
<comment type="similarity">
    <text evidence="2 7">Belongs to the WRB/GET1 family.</text>
</comment>
<organism evidence="8 9">
    <name type="scientific">Syncephalastrum racemosum</name>
    <name type="common">Filamentous fungus</name>
    <dbReference type="NCBI Taxonomy" id="13706"/>
    <lineage>
        <taxon>Eukaryota</taxon>
        <taxon>Fungi</taxon>
        <taxon>Fungi incertae sedis</taxon>
        <taxon>Mucoromycota</taxon>
        <taxon>Mucoromycotina</taxon>
        <taxon>Mucoromycetes</taxon>
        <taxon>Mucorales</taxon>
        <taxon>Syncephalastraceae</taxon>
        <taxon>Syncephalastrum</taxon>
    </lineage>
</organism>
<dbReference type="OMA" id="AEWIISF"/>
<dbReference type="EMBL" id="MCGN01000010">
    <property type="protein sequence ID" value="ORY91947.1"/>
    <property type="molecule type" value="Genomic_DNA"/>
</dbReference>
<comment type="caution">
    <text evidence="7">Lacks conserved residue(s) required for the propagation of feature annotation.</text>
</comment>
<dbReference type="InterPro" id="IPR028945">
    <property type="entry name" value="Get1"/>
</dbReference>
<dbReference type="GO" id="GO:0071816">
    <property type="term" value="P:tail-anchored membrane protein insertion into ER membrane"/>
    <property type="evidence" value="ECO:0007669"/>
    <property type="project" value="InterPro"/>
</dbReference>